<comment type="caution">
    <text evidence="1">The sequence shown here is derived from an EMBL/GenBank/DDBJ whole genome shotgun (WGS) entry which is preliminary data.</text>
</comment>
<protein>
    <submittedName>
        <fullName evidence="1">Uncharacterized protein</fullName>
    </submittedName>
</protein>
<sequence>TAALGIRTLREKLRQRAEHERLPLQEIAEQEVRAGLLTGEALAVLPNILNLGMMLII</sequence>
<evidence type="ECO:0000313" key="1">
    <source>
        <dbReference type="EMBL" id="CAF5013872.1"/>
    </source>
</evidence>
<dbReference type="EMBL" id="CAJOBJ010212190">
    <property type="protein sequence ID" value="CAF5013872.1"/>
    <property type="molecule type" value="Genomic_DNA"/>
</dbReference>
<organism evidence="1 2">
    <name type="scientific">Rotaria magnacalcarata</name>
    <dbReference type="NCBI Taxonomy" id="392030"/>
    <lineage>
        <taxon>Eukaryota</taxon>
        <taxon>Metazoa</taxon>
        <taxon>Spiralia</taxon>
        <taxon>Gnathifera</taxon>
        <taxon>Rotifera</taxon>
        <taxon>Eurotatoria</taxon>
        <taxon>Bdelloidea</taxon>
        <taxon>Philodinida</taxon>
        <taxon>Philodinidae</taxon>
        <taxon>Rotaria</taxon>
    </lineage>
</organism>
<dbReference type="Proteomes" id="UP000681720">
    <property type="component" value="Unassembled WGS sequence"/>
</dbReference>
<evidence type="ECO:0000313" key="2">
    <source>
        <dbReference type="Proteomes" id="UP000681720"/>
    </source>
</evidence>
<gene>
    <name evidence="1" type="ORF">GIL414_LOCUS58029</name>
</gene>
<proteinExistence type="predicted"/>
<name>A0A8S3DHA6_9BILA</name>
<dbReference type="AlphaFoldDB" id="A0A8S3DHA6"/>
<accession>A0A8S3DHA6</accession>
<feature type="non-terminal residue" evidence="1">
    <location>
        <position position="1"/>
    </location>
</feature>
<reference evidence="1" key="1">
    <citation type="submission" date="2021-02" db="EMBL/GenBank/DDBJ databases">
        <authorList>
            <person name="Nowell W R."/>
        </authorList>
    </citation>
    <scope>NUCLEOTIDE SEQUENCE</scope>
</reference>